<feature type="compositionally biased region" description="Basic and acidic residues" evidence="1">
    <location>
        <begin position="148"/>
        <end position="161"/>
    </location>
</feature>
<evidence type="ECO:0000313" key="2">
    <source>
        <dbReference type="EMBL" id="PMD64667.1"/>
    </source>
</evidence>
<name>A0A2J6TNR7_9HELO</name>
<accession>A0A2J6TNR7</accession>
<protein>
    <submittedName>
        <fullName evidence="2">Uncharacterized protein</fullName>
    </submittedName>
</protein>
<dbReference type="GeneID" id="36587445"/>
<evidence type="ECO:0000256" key="1">
    <source>
        <dbReference type="SAM" id="MobiDB-lite"/>
    </source>
</evidence>
<gene>
    <name evidence="2" type="ORF">K444DRAFT_608363</name>
</gene>
<reference evidence="2 3" key="1">
    <citation type="submission" date="2016-04" db="EMBL/GenBank/DDBJ databases">
        <title>A degradative enzymes factory behind the ericoid mycorrhizal symbiosis.</title>
        <authorList>
            <consortium name="DOE Joint Genome Institute"/>
            <person name="Martino E."/>
            <person name="Morin E."/>
            <person name="Grelet G."/>
            <person name="Kuo A."/>
            <person name="Kohler A."/>
            <person name="Daghino S."/>
            <person name="Barry K."/>
            <person name="Choi C."/>
            <person name="Cichocki N."/>
            <person name="Clum A."/>
            <person name="Copeland A."/>
            <person name="Hainaut M."/>
            <person name="Haridas S."/>
            <person name="Labutti K."/>
            <person name="Lindquist E."/>
            <person name="Lipzen A."/>
            <person name="Khouja H.-R."/>
            <person name="Murat C."/>
            <person name="Ohm R."/>
            <person name="Olson A."/>
            <person name="Spatafora J."/>
            <person name="Veneault-Fourrey C."/>
            <person name="Henrissat B."/>
            <person name="Grigoriev I."/>
            <person name="Martin F."/>
            <person name="Perotto S."/>
        </authorList>
    </citation>
    <scope>NUCLEOTIDE SEQUENCE [LARGE SCALE GENOMIC DNA]</scope>
    <source>
        <strain evidence="2 3">E</strain>
    </source>
</reference>
<dbReference type="EMBL" id="KZ613747">
    <property type="protein sequence ID" value="PMD64667.1"/>
    <property type="molecule type" value="Genomic_DNA"/>
</dbReference>
<dbReference type="Proteomes" id="UP000235371">
    <property type="component" value="Unassembled WGS sequence"/>
</dbReference>
<proteinExistence type="predicted"/>
<dbReference type="InParanoid" id="A0A2J6TNR7"/>
<organism evidence="2 3">
    <name type="scientific">Hyaloscypha bicolor E</name>
    <dbReference type="NCBI Taxonomy" id="1095630"/>
    <lineage>
        <taxon>Eukaryota</taxon>
        <taxon>Fungi</taxon>
        <taxon>Dikarya</taxon>
        <taxon>Ascomycota</taxon>
        <taxon>Pezizomycotina</taxon>
        <taxon>Leotiomycetes</taxon>
        <taxon>Helotiales</taxon>
        <taxon>Hyaloscyphaceae</taxon>
        <taxon>Hyaloscypha</taxon>
        <taxon>Hyaloscypha bicolor</taxon>
    </lineage>
</organism>
<dbReference type="AlphaFoldDB" id="A0A2J6TNR7"/>
<feature type="compositionally biased region" description="Basic residues" evidence="1">
    <location>
        <begin position="162"/>
        <end position="171"/>
    </location>
</feature>
<feature type="region of interest" description="Disordered" evidence="1">
    <location>
        <begin position="142"/>
        <end position="178"/>
    </location>
</feature>
<sequence length="335" mass="38001">MSGGIIDLEKTYFDTTRIMESAAGETSLTGVILNDEFVLGMLLRHDNHADVYSVSAMSSQTTLLEARAYSLEALPEKVRRYRLRNIKRLASRTVLETRWHGMVVIVYKAGGCERIEDSGDSVPLGPLPLDEKPGVVVANKKLQQKPSRQREKARIRQFERRKSSRQRKRQSRAVEDQASTAIAVEKVATVEAENEIRQTTAIECPAGTSTNDEKALTKEVDEENPIHTLLQHAQSDQPPTRRHLAARCRRALERIFENNEKEHVLEIMYREVKRLRLEQKKPLGLVDRRDSSATIKIPEKTYRGWIRPTSAQARNEILAGICGGVDYVNMSYPDP</sequence>
<keyword evidence="3" id="KW-1185">Reference proteome</keyword>
<evidence type="ECO:0000313" key="3">
    <source>
        <dbReference type="Proteomes" id="UP000235371"/>
    </source>
</evidence>
<dbReference type="RefSeq" id="XP_024741571.1">
    <property type="nucleotide sequence ID" value="XM_024879368.1"/>
</dbReference>
<dbReference type="OrthoDB" id="4694955at2759"/>